<protein>
    <submittedName>
        <fullName evidence="1">Uncharacterized protein</fullName>
    </submittedName>
</protein>
<evidence type="ECO:0000313" key="1">
    <source>
        <dbReference type="EMBL" id="KAK3712448.1"/>
    </source>
</evidence>
<reference evidence="1" key="1">
    <citation type="journal article" date="2023" name="G3 (Bethesda)">
        <title>A reference genome for the long-term kleptoplast-retaining sea slug Elysia crispata morphotype clarki.</title>
        <authorList>
            <person name="Eastman K.E."/>
            <person name="Pendleton A.L."/>
            <person name="Shaikh M.A."/>
            <person name="Suttiyut T."/>
            <person name="Ogas R."/>
            <person name="Tomko P."/>
            <person name="Gavelis G."/>
            <person name="Widhalm J.R."/>
            <person name="Wisecaver J.H."/>
        </authorList>
    </citation>
    <scope>NUCLEOTIDE SEQUENCE</scope>
    <source>
        <strain evidence="1">ECLA1</strain>
    </source>
</reference>
<keyword evidence="2" id="KW-1185">Reference proteome</keyword>
<gene>
    <name evidence="1" type="ORF">RRG08_002778</name>
</gene>
<sequence length="131" mass="15102">MADWISRWRQTWHETEVLSQREGSLSETYNMAECNVLSRKLQKIKIIVMTNFTINFPKGYKNCKLPKNFSPIPCAWVREVFPLARTSLVLGNDRQGTSEDHDCDDREGQKINDFSLGVYVLTRDVLEACSA</sequence>
<evidence type="ECO:0000313" key="2">
    <source>
        <dbReference type="Proteomes" id="UP001283361"/>
    </source>
</evidence>
<proteinExistence type="predicted"/>
<accession>A0AAE1CMP7</accession>
<comment type="caution">
    <text evidence="1">The sequence shown here is derived from an EMBL/GenBank/DDBJ whole genome shotgun (WGS) entry which is preliminary data.</text>
</comment>
<organism evidence="1 2">
    <name type="scientific">Elysia crispata</name>
    <name type="common">lettuce slug</name>
    <dbReference type="NCBI Taxonomy" id="231223"/>
    <lineage>
        <taxon>Eukaryota</taxon>
        <taxon>Metazoa</taxon>
        <taxon>Spiralia</taxon>
        <taxon>Lophotrochozoa</taxon>
        <taxon>Mollusca</taxon>
        <taxon>Gastropoda</taxon>
        <taxon>Heterobranchia</taxon>
        <taxon>Euthyneura</taxon>
        <taxon>Panpulmonata</taxon>
        <taxon>Sacoglossa</taxon>
        <taxon>Placobranchoidea</taxon>
        <taxon>Plakobranchidae</taxon>
        <taxon>Elysia</taxon>
    </lineage>
</organism>
<dbReference type="EMBL" id="JAWDGP010007584">
    <property type="protein sequence ID" value="KAK3712448.1"/>
    <property type="molecule type" value="Genomic_DNA"/>
</dbReference>
<dbReference type="Proteomes" id="UP001283361">
    <property type="component" value="Unassembled WGS sequence"/>
</dbReference>
<dbReference type="AlphaFoldDB" id="A0AAE1CMP7"/>
<name>A0AAE1CMP7_9GAST</name>